<dbReference type="AlphaFoldDB" id="A0A1L7CPE4"/>
<dbReference type="KEGG" id="cfc:CFLV_11500"/>
<keyword evidence="2" id="KW-1185">Reference proteome</keyword>
<reference evidence="1 2" key="1">
    <citation type="submission" date="2014-08" db="EMBL/GenBank/DDBJ databases">
        <title>Complete genome sequence of Corynebacterium flavescens OJ8(T)(=DSM 20296(T)), isolated from cheese.</title>
        <authorList>
            <person name="Ruckert C."/>
            <person name="Albersmeier A."/>
            <person name="Winkler A."/>
            <person name="Kalinowski J."/>
        </authorList>
    </citation>
    <scope>NUCLEOTIDE SEQUENCE [LARGE SCALE GENOMIC DNA]</scope>
    <source>
        <strain evidence="1 2">OJ8</strain>
    </source>
</reference>
<name>A0A1L7CPE4_CORFL</name>
<dbReference type="EMBL" id="CP009246">
    <property type="protein sequence ID" value="APT87713.1"/>
    <property type="molecule type" value="Genomic_DNA"/>
</dbReference>
<dbReference type="RefSeq" id="WP_075730639.1">
    <property type="nucleotide sequence ID" value="NZ_BJNB01000019.1"/>
</dbReference>
<accession>A0A1L7CPE4</accession>
<sequence length="114" mass="12458">MKLQQVIHSFGQLPLFRRLIIAQAKAMHNDNFYANPHALQELADLAQQTPPALAASLSQLPHTARALARAQEHWRERLAHTASRNAEQAERMHSLLGTCFAADAALSQALGGSA</sequence>
<organism evidence="1 2">
    <name type="scientific">Corynebacterium flavescens</name>
    <dbReference type="NCBI Taxonomy" id="28028"/>
    <lineage>
        <taxon>Bacteria</taxon>
        <taxon>Bacillati</taxon>
        <taxon>Actinomycetota</taxon>
        <taxon>Actinomycetes</taxon>
        <taxon>Mycobacteriales</taxon>
        <taxon>Corynebacteriaceae</taxon>
        <taxon>Corynebacterium</taxon>
    </lineage>
</organism>
<dbReference type="STRING" id="28028.CFLV_11500"/>
<evidence type="ECO:0000313" key="1">
    <source>
        <dbReference type="EMBL" id="APT87713.1"/>
    </source>
</evidence>
<evidence type="ECO:0000313" key="2">
    <source>
        <dbReference type="Proteomes" id="UP000185479"/>
    </source>
</evidence>
<protein>
    <submittedName>
        <fullName evidence="1">Uncharacterized protein</fullName>
    </submittedName>
</protein>
<gene>
    <name evidence="1" type="ORF">CFLV_11500</name>
</gene>
<proteinExistence type="predicted"/>
<dbReference type="Proteomes" id="UP000185479">
    <property type="component" value="Chromosome"/>
</dbReference>